<dbReference type="GO" id="GO:0004674">
    <property type="term" value="F:protein serine/threonine kinase activity"/>
    <property type="evidence" value="ECO:0007669"/>
    <property type="project" value="UniProtKB-KW"/>
</dbReference>
<keyword evidence="4" id="KW-0547">Nucleotide-binding</keyword>
<dbReference type="AlphaFoldDB" id="A0A9Q8Q851"/>
<dbReference type="Gene3D" id="3.30.200.20">
    <property type="entry name" value="Phosphorylase Kinase, domain 1"/>
    <property type="match status" value="1"/>
</dbReference>
<dbReference type="GO" id="GO:0005524">
    <property type="term" value="F:ATP binding"/>
    <property type="evidence" value="ECO:0007669"/>
    <property type="project" value="UniProtKB-KW"/>
</dbReference>
<comment type="catalytic activity">
    <reaction evidence="7">
        <text>L-threonyl-[protein] + ATP = O-phospho-L-threonyl-[protein] + ADP + H(+)</text>
        <dbReference type="Rhea" id="RHEA:46608"/>
        <dbReference type="Rhea" id="RHEA-COMP:11060"/>
        <dbReference type="Rhea" id="RHEA-COMP:11605"/>
        <dbReference type="ChEBI" id="CHEBI:15378"/>
        <dbReference type="ChEBI" id="CHEBI:30013"/>
        <dbReference type="ChEBI" id="CHEBI:30616"/>
        <dbReference type="ChEBI" id="CHEBI:61977"/>
        <dbReference type="ChEBI" id="CHEBI:456216"/>
        <dbReference type="EC" id="2.7.11.1"/>
    </reaction>
</comment>
<sequence length="455" mass="50569">MRDRRDLSSNSYCSVSEPKAVGDGSIIPADQRVDEEGNSRLVAKMGWGQTSTVWLSEDTDIQAPVRQKFRAVKIYNNGHAAATATKEIRVLKHMRSRMSHGKQHPGAQHIVAGLASFGTERLNGCRHLCLVMEPMREPLMIFRKRLAMANSRSLHPTNVKLMKNILRQILSGLDYLHSECGIVHTDIKADNILLTCEDVGVLERFARAVKDRPLPRKVYPDHTVYKSFRSVGGLCESLVGNMVAKISDFGLSHVYQQGAIMTMPIQPGAYRAPEVILGAGWSCSADMWNLAVMTWDLFADTSLFTVLIPKPNGAPGGYYSAATHLAQMTEILGPAPDSLISRSEALALCPFPEPLGHPLTGKSCMTTREFFDGPFYHSFSELSQWKHTFAVRAWRPIIDEIPECLAGDEAAFLFFMDRILRWAPEERATAGALLADPWLGPMQFSDLTWNLVPIS</sequence>
<keyword evidence="2" id="KW-0723">Serine/threonine-protein kinase</keyword>
<dbReference type="GO" id="GO:0050684">
    <property type="term" value="P:regulation of mRNA processing"/>
    <property type="evidence" value="ECO:0007669"/>
    <property type="project" value="TreeGrafter"/>
</dbReference>
<keyword evidence="5" id="KW-0418">Kinase</keyword>
<dbReference type="PANTHER" id="PTHR47634">
    <property type="entry name" value="PROTEIN KINASE DOMAIN-CONTAINING PROTEIN-RELATED"/>
    <property type="match status" value="1"/>
</dbReference>
<feature type="domain" description="Protein kinase" evidence="9">
    <location>
        <begin position="39"/>
        <end position="439"/>
    </location>
</feature>
<evidence type="ECO:0000256" key="7">
    <source>
        <dbReference type="ARBA" id="ARBA00047899"/>
    </source>
</evidence>
<dbReference type="InterPro" id="IPR011009">
    <property type="entry name" value="Kinase-like_dom_sf"/>
</dbReference>
<dbReference type="PANTHER" id="PTHR47634:SF9">
    <property type="entry name" value="PROTEIN KINASE DOMAIN-CONTAINING PROTEIN-RELATED"/>
    <property type="match status" value="1"/>
</dbReference>
<dbReference type="OrthoDB" id="5979581at2759"/>
<dbReference type="Proteomes" id="UP000829364">
    <property type="component" value="Chromosome 1"/>
</dbReference>
<dbReference type="SUPFAM" id="SSF56112">
    <property type="entry name" value="Protein kinase-like (PK-like)"/>
    <property type="match status" value="1"/>
</dbReference>
<evidence type="ECO:0000313" key="11">
    <source>
        <dbReference type="Proteomes" id="UP000829364"/>
    </source>
</evidence>
<keyword evidence="11" id="KW-1185">Reference proteome</keyword>
<gene>
    <name evidence="10" type="ORF">JDV02_001425</name>
</gene>
<comment type="catalytic activity">
    <reaction evidence="8">
        <text>L-seryl-[protein] + ATP = O-phospho-L-seryl-[protein] + ADP + H(+)</text>
        <dbReference type="Rhea" id="RHEA:17989"/>
        <dbReference type="Rhea" id="RHEA-COMP:9863"/>
        <dbReference type="Rhea" id="RHEA-COMP:11604"/>
        <dbReference type="ChEBI" id="CHEBI:15378"/>
        <dbReference type="ChEBI" id="CHEBI:29999"/>
        <dbReference type="ChEBI" id="CHEBI:30616"/>
        <dbReference type="ChEBI" id="CHEBI:83421"/>
        <dbReference type="ChEBI" id="CHEBI:456216"/>
        <dbReference type="EC" id="2.7.11.1"/>
    </reaction>
</comment>
<organism evidence="10 11">
    <name type="scientific">Purpureocillium takamizusanense</name>
    <dbReference type="NCBI Taxonomy" id="2060973"/>
    <lineage>
        <taxon>Eukaryota</taxon>
        <taxon>Fungi</taxon>
        <taxon>Dikarya</taxon>
        <taxon>Ascomycota</taxon>
        <taxon>Pezizomycotina</taxon>
        <taxon>Sordariomycetes</taxon>
        <taxon>Hypocreomycetidae</taxon>
        <taxon>Hypocreales</taxon>
        <taxon>Ophiocordycipitaceae</taxon>
        <taxon>Purpureocillium</taxon>
    </lineage>
</organism>
<evidence type="ECO:0000256" key="5">
    <source>
        <dbReference type="ARBA" id="ARBA00022777"/>
    </source>
</evidence>
<evidence type="ECO:0000256" key="4">
    <source>
        <dbReference type="ARBA" id="ARBA00022741"/>
    </source>
</evidence>
<accession>A0A9Q8Q851</accession>
<dbReference type="Gene3D" id="1.10.510.10">
    <property type="entry name" value="Transferase(Phosphotransferase) domain 1"/>
    <property type="match status" value="1"/>
</dbReference>
<evidence type="ECO:0000313" key="10">
    <source>
        <dbReference type="EMBL" id="UNI14835.1"/>
    </source>
</evidence>
<evidence type="ECO:0000256" key="2">
    <source>
        <dbReference type="ARBA" id="ARBA00022527"/>
    </source>
</evidence>
<dbReference type="InterPro" id="IPR008271">
    <property type="entry name" value="Ser/Thr_kinase_AS"/>
</dbReference>
<dbReference type="SMART" id="SM00220">
    <property type="entry name" value="S_TKc"/>
    <property type="match status" value="1"/>
</dbReference>
<dbReference type="PROSITE" id="PS00108">
    <property type="entry name" value="PROTEIN_KINASE_ST"/>
    <property type="match status" value="1"/>
</dbReference>
<proteinExistence type="predicted"/>
<dbReference type="EMBL" id="CP086354">
    <property type="protein sequence ID" value="UNI14835.1"/>
    <property type="molecule type" value="Genomic_DNA"/>
</dbReference>
<dbReference type="Pfam" id="PF00069">
    <property type="entry name" value="Pkinase"/>
    <property type="match status" value="1"/>
</dbReference>
<dbReference type="PROSITE" id="PS50011">
    <property type="entry name" value="PROTEIN_KINASE_DOM"/>
    <property type="match status" value="1"/>
</dbReference>
<dbReference type="GO" id="GO:0000245">
    <property type="term" value="P:spliceosomal complex assembly"/>
    <property type="evidence" value="ECO:0007669"/>
    <property type="project" value="TreeGrafter"/>
</dbReference>
<evidence type="ECO:0000256" key="3">
    <source>
        <dbReference type="ARBA" id="ARBA00022679"/>
    </source>
</evidence>
<evidence type="ECO:0000256" key="1">
    <source>
        <dbReference type="ARBA" id="ARBA00012513"/>
    </source>
</evidence>
<dbReference type="EC" id="2.7.11.1" evidence="1"/>
<dbReference type="RefSeq" id="XP_047838316.1">
    <property type="nucleotide sequence ID" value="XM_047982352.1"/>
</dbReference>
<evidence type="ECO:0000256" key="6">
    <source>
        <dbReference type="ARBA" id="ARBA00022840"/>
    </source>
</evidence>
<name>A0A9Q8Q851_9HYPO</name>
<reference evidence="10" key="1">
    <citation type="submission" date="2021-11" db="EMBL/GenBank/DDBJ databases">
        <title>Purpureocillium_takamizusanense_genome.</title>
        <authorList>
            <person name="Nguyen N.-H."/>
        </authorList>
    </citation>
    <scope>NUCLEOTIDE SEQUENCE</scope>
    <source>
        <strain evidence="10">PT3</strain>
    </source>
</reference>
<dbReference type="GeneID" id="72063388"/>
<keyword evidence="6" id="KW-0067">ATP-binding</keyword>
<dbReference type="InterPro" id="IPR000719">
    <property type="entry name" value="Prot_kinase_dom"/>
</dbReference>
<evidence type="ECO:0000259" key="9">
    <source>
        <dbReference type="PROSITE" id="PS50011"/>
    </source>
</evidence>
<evidence type="ECO:0000256" key="8">
    <source>
        <dbReference type="ARBA" id="ARBA00048679"/>
    </source>
</evidence>
<dbReference type="InterPro" id="IPR051334">
    <property type="entry name" value="SRPK"/>
</dbReference>
<keyword evidence="3" id="KW-0808">Transferase</keyword>
<protein>
    <recommendedName>
        <fullName evidence="1">non-specific serine/threonine protein kinase</fullName>
        <ecNumber evidence="1">2.7.11.1</ecNumber>
    </recommendedName>
</protein>